<dbReference type="AlphaFoldDB" id="A0A6A6HWS2"/>
<feature type="non-terminal residue" evidence="2">
    <location>
        <position position="472"/>
    </location>
</feature>
<evidence type="ECO:0000313" key="2">
    <source>
        <dbReference type="EMBL" id="KAF2242182.1"/>
    </source>
</evidence>
<dbReference type="InterPro" id="IPR038921">
    <property type="entry name" value="YOR389W-like"/>
</dbReference>
<proteinExistence type="predicted"/>
<protein>
    <submittedName>
        <fullName evidence="2">Uncharacterized protein</fullName>
    </submittedName>
</protein>
<feature type="non-terminal residue" evidence="2">
    <location>
        <position position="1"/>
    </location>
</feature>
<dbReference type="EMBL" id="ML987209">
    <property type="protein sequence ID" value="KAF2242182.1"/>
    <property type="molecule type" value="Genomic_DNA"/>
</dbReference>
<evidence type="ECO:0000313" key="3">
    <source>
        <dbReference type="Proteomes" id="UP000800094"/>
    </source>
</evidence>
<dbReference type="OrthoDB" id="10261782at2759"/>
<sequence>FFLATVPAGTQLYHGTSQKESIKGMEWLAFEPEHALIFARPRGRGPPGRGPPPGEGDGDSDGERKMGSPPPPALHRKRDRQQPLFIPNSEEPSEEPTQPGYLHTYTPLHPLTLLYIDGMSAGKTSNGTLDTQDMLLLNLSLPSHSPMGGEFERARRLCNLSSTLWQRKIDGVLRMEGGFEIILCDFERDLEVKDVMPVVNSGRGGGGGMGRGMGGMKYLKAITDRYHGIGGGRVVLNYEKFVSVFGYTGLELWKNDVVSDTPQPRLQHVSPTQLQEIKSAVTEMILTREENDKDGRNWQQVADMAVKRYSAPLHYLNTDEAVRSSKEDFGDYLFMLLRPFIDYTSRNTTLETARCVSQIVPPLPLPPSSAPSLAHTALHTVTREVCSALLSALDITTLSLSRSLAATSPPPSHALDLIDTLVSYLQWTSWKDCGPCADDEVCLVPIWPMGTLEDHRSPRCTREGEVGSGYWG</sequence>
<dbReference type="RefSeq" id="XP_033677186.1">
    <property type="nucleotide sequence ID" value="XM_033822801.1"/>
</dbReference>
<dbReference type="PANTHER" id="PTHR35204">
    <property type="entry name" value="YALI0A21131P"/>
    <property type="match status" value="1"/>
</dbReference>
<name>A0A6A6HWS2_9PLEO</name>
<keyword evidence="3" id="KW-1185">Reference proteome</keyword>
<dbReference type="GeneID" id="54576131"/>
<organism evidence="2 3">
    <name type="scientific">Trematosphaeria pertusa</name>
    <dbReference type="NCBI Taxonomy" id="390896"/>
    <lineage>
        <taxon>Eukaryota</taxon>
        <taxon>Fungi</taxon>
        <taxon>Dikarya</taxon>
        <taxon>Ascomycota</taxon>
        <taxon>Pezizomycotina</taxon>
        <taxon>Dothideomycetes</taxon>
        <taxon>Pleosporomycetidae</taxon>
        <taxon>Pleosporales</taxon>
        <taxon>Massarineae</taxon>
        <taxon>Trematosphaeriaceae</taxon>
        <taxon>Trematosphaeria</taxon>
    </lineage>
</organism>
<feature type="region of interest" description="Disordered" evidence="1">
    <location>
        <begin position="39"/>
        <end position="81"/>
    </location>
</feature>
<dbReference type="Proteomes" id="UP000800094">
    <property type="component" value="Unassembled WGS sequence"/>
</dbReference>
<dbReference type="PANTHER" id="PTHR35204:SF1">
    <property type="entry name" value="ENTEROTOXIN"/>
    <property type="match status" value="1"/>
</dbReference>
<gene>
    <name evidence="2" type="ORF">BU26DRAFT_400917</name>
</gene>
<evidence type="ECO:0000256" key="1">
    <source>
        <dbReference type="SAM" id="MobiDB-lite"/>
    </source>
</evidence>
<reference evidence="2" key="1">
    <citation type="journal article" date="2020" name="Stud. Mycol.">
        <title>101 Dothideomycetes genomes: a test case for predicting lifestyles and emergence of pathogens.</title>
        <authorList>
            <person name="Haridas S."/>
            <person name="Albert R."/>
            <person name="Binder M."/>
            <person name="Bloem J."/>
            <person name="Labutti K."/>
            <person name="Salamov A."/>
            <person name="Andreopoulos B."/>
            <person name="Baker S."/>
            <person name="Barry K."/>
            <person name="Bills G."/>
            <person name="Bluhm B."/>
            <person name="Cannon C."/>
            <person name="Castanera R."/>
            <person name="Culley D."/>
            <person name="Daum C."/>
            <person name="Ezra D."/>
            <person name="Gonzalez J."/>
            <person name="Henrissat B."/>
            <person name="Kuo A."/>
            <person name="Liang C."/>
            <person name="Lipzen A."/>
            <person name="Lutzoni F."/>
            <person name="Magnuson J."/>
            <person name="Mondo S."/>
            <person name="Nolan M."/>
            <person name="Ohm R."/>
            <person name="Pangilinan J."/>
            <person name="Park H.-J."/>
            <person name="Ramirez L."/>
            <person name="Alfaro M."/>
            <person name="Sun H."/>
            <person name="Tritt A."/>
            <person name="Yoshinaga Y."/>
            <person name="Zwiers L.-H."/>
            <person name="Turgeon B."/>
            <person name="Goodwin S."/>
            <person name="Spatafora J."/>
            <person name="Crous P."/>
            <person name="Grigoriev I."/>
        </authorList>
    </citation>
    <scope>NUCLEOTIDE SEQUENCE</scope>
    <source>
        <strain evidence="2">CBS 122368</strain>
    </source>
</reference>
<accession>A0A6A6HWS2</accession>